<dbReference type="PANTHER" id="PTHR48125:SF10">
    <property type="entry name" value="OS12G0136300 PROTEIN"/>
    <property type="match status" value="1"/>
</dbReference>
<keyword evidence="3" id="KW-1185">Reference proteome</keyword>
<feature type="compositionally biased region" description="Low complexity" evidence="1">
    <location>
        <begin position="627"/>
        <end position="647"/>
    </location>
</feature>
<reference evidence="2" key="1">
    <citation type="submission" date="2023-10" db="EMBL/GenBank/DDBJ databases">
        <authorList>
            <person name="Chen Y."/>
            <person name="Shah S."/>
            <person name="Dougan E. K."/>
            <person name="Thang M."/>
            <person name="Chan C."/>
        </authorList>
    </citation>
    <scope>NUCLEOTIDE SEQUENCE [LARGE SCALE GENOMIC DNA]</scope>
</reference>
<feature type="region of interest" description="Disordered" evidence="1">
    <location>
        <begin position="1"/>
        <end position="66"/>
    </location>
</feature>
<name>A0ABN9YE87_9DINO</name>
<feature type="region of interest" description="Disordered" evidence="1">
    <location>
        <begin position="1516"/>
        <end position="1536"/>
    </location>
</feature>
<dbReference type="Proteomes" id="UP001189429">
    <property type="component" value="Unassembled WGS sequence"/>
</dbReference>
<dbReference type="PANTHER" id="PTHR48125">
    <property type="entry name" value="LP07818P1"/>
    <property type="match status" value="1"/>
</dbReference>
<evidence type="ECO:0000256" key="1">
    <source>
        <dbReference type="SAM" id="MobiDB-lite"/>
    </source>
</evidence>
<comment type="caution">
    <text evidence="2">The sequence shown here is derived from an EMBL/GenBank/DDBJ whole genome shotgun (WGS) entry which is preliminary data.</text>
</comment>
<dbReference type="Gene3D" id="1.20.5.1700">
    <property type="match status" value="1"/>
</dbReference>
<feature type="region of interest" description="Disordered" evidence="1">
    <location>
        <begin position="1383"/>
        <end position="1477"/>
    </location>
</feature>
<sequence>DGAPGPEQDPRAASREELKAQVQALRERKAQLEAEALLGAPPPGAAGPAGGAATEDAAGAQEAETDALRRRAEKLEAQVAELAAAKEAAARSAEAARALVEAAEARLQEMIVTRETERIRLEAERDALRRRIDENQRWLEEEEALGDVEDASAVQKMVESVEERLAQAKRRNDQARGREASLPEQHSHSRAPAVERRCGRRARPATSMQGLRRLRDDKEAALQELRQAEEELEQARSESRARLQQLEGRVAEAARECELEAERRRQQLVAEASARCGTLGEQAGAAERRAQTVRLARAELEVFVATLEAERKAELARADESVDRRRQSRKGAAIERPSGISGRFYLALRPQVYDRWEVMHYLCAALCLEADMFQVLEESVVPADTRMDQLVETRGEPLPPCRERMSSFVRALPESRRDPRPPSVDEPPPQDADEAAGACARQGPPPEHSLVRLVVELTLPGDEGEQEVVDRFVGMVRDGGSLLEDVAVVGVCALRGRPTFRGLPGSAAWPASQARLAFTKACDVSGRHCVVTGYCTDSPLALKLLAAEHGSEEVFVLCLGELELRRLLGAPQGSPVELQGAAGLELLGRLSIVECLGGRPVLVATFPVDAPATVLNAAPSPAPTPAGAPALEAAGQAAPAPPGGELQGAIAPVALEMQGSEPPAAVRPAQAPCARRGRAPRDTGRLSFEDVLEFEERFFVLSVSEEESTGALHVRLQESGTCAALDALLPGRRHERQERPARQLRIFAQSHDFRDLVLFLAIEDIAVPHGLMVRVARGGAAGWEPSTWRDPGQRVYWLGREGGPVFGAGDDGAGADVHVAVAPPEHRRWLLDFARSETSYGEAQHASASARCLLQPRYGAEGTREGIVLRAGAAGGHAARDAEVLKASAAQWRASAEQPSGRLLLRRGRRLRAPDGGSVLCVLLICEQAEPHLHFTVGAYQASAEEQAAECLSGDGRHCLLRAARPLRGQPFHVWIFDEPSAPNAIFALNSFLVVARGVPEGKLLALRLQDADLAKVLALEEHVLLDPAQRPELLRRLAEGLDLGPQSPSRGASAEQLVVQATRTCPEPLELSPDEAGVLVGPEPGGALGHTGTRLAITDGSFGRGTTGQIMGMETTQMFGGGGYGEGGEQLVASIGAAALHPDSIHTPTGLEPLSARKQATLGSIRVDLVLRLDGSRRAHVLSIRPRADDAECADAVVEVQMPADGDPTRVYMEHRDLAGVPCVIAMWQQPFPHKVEAVIFDPRAHEEVSIAVQDEEIVPLVERSAREHLSDLMEQLLRAGSLGSSARSGGAELHRRVPRGSELSPLDPTARWLQRYVPVIAAELSEGAPRLPGSPSSSGAREALLFSCRRYVVGPSLVPPSAAELEALPLVTLSLLEGRGPAREARREVTLRIERTDGRRRGREARRPPARQARAAAAQPVRGDPEGRGPAPAGARPRRPLAKGPAGRGARAGQRLVVPGRGGGRGGPPGGPADRIAVLCARRGPAVLPPQAEHPRRPARAAARPVAARLGGLDGAACDHARGDLPQARNPLYR</sequence>
<feature type="compositionally biased region" description="Low complexity" evidence="1">
    <location>
        <begin position="51"/>
        <end position="62"/>
    </location>
</feature>
<feature type="non-terminal residue" evidence="2">
    <location>
        <position position="1"/>
    </location>
</feature>
<feature type="compositionally biased region" description="Low complexity" evidence="1">
    <location>
        <begin position="1444"/>
        <end position="1457"/>
    </location>
</feature>
<proteinExistence type="predicted"/>
<feature type="region of interest" description="Disordered" evidence="1">
    <location>
        <begin position="660"/>
        <end position="680"/>
    </location>
</feature>
<evidence type="ECO:0000313" key="2">
    <source>
        <dbReference type="EMBL" id="CAK0909587.1"/>
    </source>
</evidence>
<protein>
    <submittedName>
        <fullName evidence="2">Uncharacterized protein</fullName>
    </submittedName>
</protein>
<feature type="compositionally biased region" description="Pro residues" evidence="1">
    <location>
        <begin position="421"/>
        <end position="430"/>
    </location>
</feature>
<feature type="region of interest" description="Disordered" evidence="1">
    <location>
        <begin position="165"/>
        <end position="215"/>
    </location>
</feature>
<feature type="compositionally biased region" description="Basic and acidic residues" evidence="1">
    <location>
        <begin position="165"/>
        <end position="197"/>
    </location>
</feature>
<feature type="compositionally biased region" description="Basic and acidic residues" evidence="1">
    <location>
        <begin position="8"/>
        <end position="32"/>
    </location>
</feature>
<organism evidence="2 3">
    <name type="scientific">Prorocentrum cordatum</name>
    <dbReference type="NCBI Taxonomy" id="2364126"/>
    <lineage>
        <taxon>Eukaryota</taxon>
        <taxon>Sar</taxon>
        <taxon>Alveolata</taxon>
        <taxon>Dinophyceae</taxon>
        <taxon>Prorocentrales</taxon>
        <taxon>Prorocentraceae</taxon>
        <taxon>Prorocentrum</taxon>
    </lineage>
</organism>
<feature type="region of interest" description="Disordered" evidence="1">
    <location>
        <begin position="622"/>
        <end position="647"/>
    </location>
</feature>
<feature type="compositionally biased region" description="Basic and acidic residues" evidence="1">
    <location>
        <begin position="1383"/>
        <end position="1401"/>
    </location>
</feature>
<accession>A0ABN9YE87</accession>
<feature type="region of interest" description="Disordered" evidence="1">
    <location>
        <begin position="410"/>
        <end position="446"/>
    </location>
</feature>
<feature type="compositionally biased region" description="Low complexity" evidence="1">
    <location>
        <begin position="1412"/>
        <end position="1437"/>
    </location>
</feature>
<dbReference type="EMBL" id="CAUYUJ010022221">
    <property type="protein sequence ID" value="CAK0909587.1"/>
    <property type="molecule type" value="Genomic_DNA"/>
</dbReference>
<gene>
    <name evidence="2" type="ORF">PCOR1329_LOCUS83958</name>
</gene>
<evidence type="ECO:0000313" key="3">
    <source>
        <dbReference type="Proteomes" id="UP001189429"/>
    </source>
</evidence>